<dbReference type="PANTHER" id="PTHR12901:SF10">
    <property type="entry name" value="COENZYME Q-BINDING PROTEIN COQ10, MITOCHONDRIAL"/>
    <property type="match status" value="1"/>
</dbReference>
<dbReference type="InterPro" id="IPR044996">
    <property type="entry name" value="COQ10-like"/>
</dbReference>
<gene>
    <name evidence="4" type="ordered locus">CBUD_1392</name>
</gene>
<dbReference type="GO" id="GO:0048039">
    <property type="term" value="F:ubiquinone binding"/>
    <property type="evidence" value="ECO:0007669"/>
    <property type="project" value="InterPro"/>
</dbReference>
<dbReference type="HOGENOM" id="CLU_079653_3_1_6"/>
<organism evidence="4 5">
    <name type="scientific">Coxiella burnetii (strain Dugway 5J108-111)</name>
    <dbReference type="NCBI Taxonomy" id="434922"/>
    <lineage>
        <taxon>Bacteria</taxon>
        <taxon>Pseudomonadati</taxon>
        <taxon>Pseudomonadota</taxon>
        <taxon>Gammaproteobacteria</taxon>
        <taxon>Legionellales</taxon>
        <taxon>Coxiellaceae</taxon>
        <taxon>Coxiella</taxon>
    </lineage>
</organism>
<dbReference type="CDD" id="cd07813">
    <property type="entry name" value="COQ10p_like"/>
    <property type="match status" value="1"/>
</dbReference>
<dbReference type="Proteomes" id="UP000008555">
    <property type="component" value="Chromosome"/>
</dbReference>
<dbReference type="GO" id="GO:0045333">
    <property type="term" value="P:cellular respiration"/>
    <property type="evidence" value="ECO:0007669"/>
    <property type="project" value="InterPro"/>
</dbReference>
<keyword evidence="2" id="KW-1277">Toxin-antitoxin system</keyword>
<dbReference type="Pfam" id="PF03364">
    <property type="entry name" value="Polyketide_cyc"/>
    <property type="match status" value="1"/>
</dbReference>
<evidence type="ECO:0000256" key="1">
    <source>
        <dbReference type="ARBA" id="ARBA00008918"/>
    </source>
</evidence>
<evidence type="ECO:0000256" key="2">
    <source>
        <dbReference type="ARBA" id="ARBA00022649"/>
    </source>
</evidence>
<protein>
    <submittedName>
        <fullName evidence="4">Oligoketide cyclase/lipid transport protein</fullName>
    </submittedName>
</protein>
<reference evidence="4 5" key="1">
    <citation type="journal article" date="2009" name="Infect. Immun.">
        <title>Comparative genomics reveal extensive transposon-mediated genomic plasticity and diversity among potential effector proteins within the genus Coxiella.</title>
        <authorList>
            <person name="Beare P.A."/>
            <person name="Unsworth N."/>
            <person name="Andoh M."/>
            <person name="Voth D.E."/>
            <person name="Omsland A."/>
            <person name="Gilk S.D."/>
            <person name="Williams K.P."/>
            <person name="Sobral B.W."/>
            <person name="Kupko J.J.III."/>
            <person name="Porcella S.F."/>
            <person name="Samuel J.E."/>
            <person name="Heinzen R.A."/>
        </authorList>
    </citation>
    <scope>NUCLEOTIDE SEQUENCE [LARGE SCALE GENOMIC DNA]</scope>
    <source>
        <strain evidence="4 5">Dugway 5J108-111</strain>
    </source>
</reference>
<dbReference type="KEGG" id="cbd:CBUD_1392"/>
<dbReference type="EMBL" id="CP000733">
    <property type="protein sequence ID" value="ABS77943.1"/>
    <property type="molecule type" value="Genomic_DNA"/>
</dbReference>
<dbReference type="AlphaFoldDB" id="A9KGA2"/>
<sequence length="146" mass="16916">MPNINKSKVVSYPQNQMYELVNDVESYSEFVPFCSESRIDSCTHEEIRATLSFARGGFSKSFTTLNRLQPHRMIEIQLINGPFRQLEGFWRFEPLEGDRCRVSLDLEFEFASRWLALMFGPLFNQVATLLVDAFCERADVVYGKKA</sequence>
<dbReference type="InterPro" id="IPR005031">
    <property type="entry name" value="COQ10_START"/>
</dbReference>
<dbReference type="SUPFAM" id="SSF55961">
    <property type="entry name" value="Bet v1-like"/>
    <property type="match status" value="1"/>
</dbReference>
<dbReference type="Gene3D" id="3.30.530.20">
    <property type="match status" value="1"/>
</dbReference>
<evidence type="ECO:0000313" key="5">
    <source>
        <dbReference type="Proteomes" id="UP000008555"/>
    </source>
</evidence>
<dbReference type="RefSeq" id="WP_005773021.1">
    <property type="nucleotide sequence ID" value="NC_009727.1"/>
</dbReference>
<proteinExistence type="inferred from homology"/>
<evidence type="ECO:0000259" key="3">
    <source>
        <dbReference type="Pfam" id="PF03364"/>
    </source>
</evidence>
<accession>A9KGA2</accession>
<dbReference type="InterPro" id="IPR023393">
    <property type="entry name" value="START-like_dom_sf"/>
</dbReference>
<comment type="similarity">
    <text evidence="1">Belongs to the ribosome association toxin RatA family.</text>
</comment>
<dbReference type="PANTHER" id="PTHR12901">
    <property type="entry name" value="SPERM PROTEIN HOMOLOG"/>
    <property type="match status" value="1"/>
</dbReference>
<evidence type="ECO:0000313" key="4">
    <source>
        <dbReference type="EMBL" id="ABS77943.1"/>
    </source>
</evidence>
<feature type="domain" description="Coenzyme Q-binding protein COQ10 START" evidence="3">
    <location>
        <begin position="10"/>
        <end position="135"/>
    </location>
</feature>
<name>A9KGA2_COXBN</name>